<evidence type="ECO:0000256" key="8">
    <source>
        <dbReference type="ARBA" id="ARBA00038436"/>
    </source>
</evidence>
<keyword evidence="12" id="KW-1185">Reference proteome</keyword>
<evidence type="ECO:0000256" key="2">
    <source>
        <dbReference type="ARBA" id="ARBA00022448"/>
    </source>
</evidence>
<keyword evidence="2 9" id="KW-0813">Transport</keyword>
<comment type="subunit">
    <text evidence="9">The complex comprises the extracytoplasmic solute receptor protein and the two transmembrane proteins.</text>
</comment>
<feature type="transmembrane region" description="Helical" evidence="9">
    <location>
        <begin position="134"/>
        <end position="155"/>
    </location>
</feature>
<dbReference type="InterPro" id="IPR007387">
    <property type="entry name" value="TRAP_DctQ"/>
</dbReference>
<feature type="transmembrane region" description="Helical" evidence="9">
    <location>
        <begin position="18"/>
        <end position="36"/>
    </location>
</feature>
<evidence type="ECO:0000256" key="9">
    <source>
        <dbReference type="RuleBase" id="RU369079"/>
    </source>
</evidence>
<dbReference type="PANTHER" id="PTHR35011">
    <property type="entry name" value="2,3-DIKETO-L-GULONATE TRAP TRANSPORTER SMALL PERMEASE PROTEIN YIAM"/>
    <property type="match status" value="1"/>
</dbReference>
<evidence type="ECO:0000256" key="4">
    <source>
        <dbReference type="ARBA" id="ARBA00022519"/>
    </source>
</evidence>
<dbReference type="InterPro" id="IPR055348">
    <property type="entry name" value="DctQ"/>
</dbReference>
<keyword evidence="4 9" id="KW-0997">Cell inner membrane</keyword>
<keyword evidence="7 9" id="KW-0472">Membrane</keyword>
<keyword evidence="5 9" id="KW-0812">Transmembrane</keyword>
<comment type="similarity">
    <text evidence="8 9">Belongs to the TRAP transporter small permease family.</text>
</comment>
<comment type="subcellular location">
    <subcellularLocation>
        <location evidence="1 9">Cell inner membrane</location>
        <topology evidence="1 9">Multi-pass membrane protein</topology>
    </subcellularLocation>
</comment>
<feature type="domain" description="Tripartite ATP-independent periplasmic transporters DctQ component" evidence="10">
    <location>
        <begin position="30"/>
        <end position="154"/>
    </location>
</feature>
<protein>
    <recommendedName>
        <fullName evidence="9">TRAP transporter small permease protein</fullName>
    </recommendedName>
</protein>
<feature type="transmembrane region" description="Helical" evidence="9">
    <location>
        <begin position="48"/>
        <end position="69"/>
    </location>
</feature>
<evidence type="ECO:0000256" key="7">
    <source>
        <dbReference type="ARBA" id="ARBA00023136"/>
    </source>
</evidence>
<evidence type="ECO:0000256" key="6">
    <source>
        <dbReference type="ARBA" id="ARBA00022989"/>
    </source>
</evidence>
<proteinExistence type="inferred from homology"/>
<dbReference type="GO" id="GO:0022857">
    <property type="term" value="F:transmembrane transporter activity"/>
    <property type="evidence" value="ECO:0007669"/>
    <property type="project" value="UniProtKB-UniRule"/>
</dbReference>
<dbReference type="RefSeq" id="WP_261616930.1">
    <property type="nucleotide sequence ID" value="NZ_JALIDZ010000007.1"/>
</dbReference>
<comment type="caution">
    <text evidence="11">The sequence shown here is derived from an EMBL/GenBank/DDBJ whole genome shotgun (WGS) entry which is preliminary data.</text>
</comment>
<accession>A0AAW5R1X8</accession>
<keyword evidence="6 9" id="KW-1133">Transmembrane helix</keyword>
<sequence length="177" mass="18830">MTRSLSALERILRRCNRLFAVSSGIALLAMMLVGAIDVAGTSLFNQPLPGTFEATETLMVVTIFLALGLSQQRRTHISVEVVVKCMPVWMQRLSGLLAAGLSLLFFALIAWFGWEAAARSYAVGEFSSGIVNFPIWPAKGALALGASLMAAQCLWDMGVAVVRGPADIDGLGAVEAD</sequence>
<evidence type="ECO:0000313" key="11">
    <source>
        <dbReference type="EMBL" id="MCT8973357.1"/>
    </source>
</evidence>
<keyword evidence="3" id="KW-1003">Cell membrane</keyword>
<evidence type="ECO:0000259" key="10">
    <source>
        <dbReference type="Pfam" id="PF04290"/>
    </source>
</evidence>
<dbReference type="GO" id="GO:0015740">
    <property type="term" value="P:C4-dicarboxylate transport"/>
    <property type="evidence" value="ECO:0007669"/>
    <property type="project" value="TreeGrafter"/>
</dbReference>
<dbReference type="Pfam" id="PF04290">
    <property type="entry name" value="DctQ"/>
    <property type="match status" value="1"/>
</dbReference>
<evidence type="ECO:0000313" key="12">
    <source>
        <dbReference type="Proteomes" id="UP001320898"/>
    </source>
</evidence>
<dbReference type="Proteomes" id="UP001320898">
    <property type="component" value="Unassembled WGS sequence"/>
</dbReference>
<dbReference type="GO" id="GO:0005886">
    <property type="term" value="C:plasma membrane"/>
    <property type="evidence" value="ECO:0007669"/>
    <property type="project" value="UniProtKB-SubCell"/>
</dbReference>
<dbReference type="EMBL" id="JALIDZ010000007">
    <property type="protein sequence ID" value="MCT8973357.1"/>
    <property type="molecule type" value="Genomic_DNA"/>
</dbReference>
<gene>
    <name evidence="11" type="ORF">MUB46_15960</name>
</gene>
<reference evidence="11 12" key="1">
    <citation type="submission" date="2022-04" db="EMBL/GenBank/DDBJ databases">
        <authorList>
            <person name="Ye Y.-Q."/>
            <person name="Du Z.-J."/>
        </authorList>
    </citation>
    <scope>NUCLEOTIDE SEQUENCE [LARGE SCALE GENOMIC DNA]</scope>
    <source>
        <strain evidence="11 12">A6E488</strain>
    </source>
</reference>
<name>A0AAW5R1X8_9HYPH</name>
<organism evidence="11 12">
    <name type="scientific">Microbaculum marinisediminis</name>
    <dbReference type="NCBI Taxonomy" id="2931392"/>
    <lineage>
        <taxon>Bacteria</taxon>
        <taxon>Pseudomonadati</taxon>
        <taxon>Pseudomonadota</taxon>
        <taxon>Alphaproteobacteria</taxon>
        <taxon>Hyphomicrobiales</taxon>
        <taxon>Tepidamorphaceae</taxon>
        <taxon>Microbaculum</taxon>
    </lineage>
</organism>
<feature type="transmembrane region" description="Helical" evidence="9">
    <location>
        <begin position="93"/>
        <end position="114"/>
    </location>
</feature>
<evidence type="ECO:0000256" key="3">
    <source>
        <dbReference type="ARBA" id="ARBA00022475"/>
    </source>
</evidence>
<comment type="function">
    <text evidence="9">Part of the tripartite ATP-independent periplasmic (TRAP) transport system.</text>
</comment>
<dbReference type="PANTHER" id="PTHR35011:SF10">
    <property type="entry name" value="TRAP TRANSPORTER SMALL PERMEASE PROTEIN"/>
    <property type="match status" value="1"/>
</dbReference>
<evidence type="ECO:0000256" key="1">
    <source>
        <dbReference type="ARBA" id="ARBA00004429"/>
    </source>
</evidence>
<dbReference type="AlphaFoldDB" id="A0AAW5R1X8"/>
<evidence type="ECO:0000256" key="5">
    <source>
        <dbReference type="ARBA" id="ARBA00022692"/>
    </source>
</evidence>